<reference evidence="3 4" key="1">
    <citation type="journal article" date="2022" name="Allergy">
        <title>Genome assembly and annotation of Periplaneta americana reveal a comprehensive cockroach allergen profile.</title>
        <authorList>
            <person name="Wang L."/>
            <person name="Xiong Q."/>
            <person name="Saelim N."/>
            <person name="Wang L."/>
            <person name="Nong W."/>
            <person name="Wan A.T."/>
            <person name="Shi M."/>
            <person name="Liu X."/>
            <person name="Cao Q."/>
            <person name="Hui J.H.L."/>
            <person name="Sookrung N."/>
            <person name="Leung T.F."/>
            <person name="Tungtrongchitr A."/>
            <person name="Tsui S.K.W."/>
        </authorList>
    </citation>
    <scope>NUCLEOTIDE SEQUENCE [LARGE SCALE GENOMIC DNA]</scope>
    <source>
        <strain evidence="3">PWHHKU_190912</strain>
    </source>
</reference>
<proteinExistence type="inferred from homology"/>
<gene>
    <name evidence="3" type="ORF">ANN_12783</name>
</gene>
<evidence type="ECO:0008006" key="5">
    <source>
        <dbReference type="Google" id="ProtNLM"/>
    </source>
</evidence>
<comment type="caution">
    <text evidence="3">The sequence shown here is derived from an EMBL/GenBank/DDBJ whole genome shotgun (WGS) entry which is preliminary data.</text>
</comment>
<organism evidence="3 4">
    <name type="scientific">Periplaneta americana</name>
    <name type="common">American cockroach</name>
    <name type="synonym">Blatta americana</name>
    <dbReference type="NCBI Taxonomy" id="6978"/>
    <lineage>
        <taxon>Eukaryota</taxon>
        <taxon>Metazoa</taxon>
        <taxon>Ecdysozoa</taxon>
        <taxon>Arthropoda</taxon>
        <taxon>Hexapoda</taxon>
        <taxon>Insecta</taxon>
        <taxon>Pterygota</taxon>
        <taxon>Neoptera</taxon>
        <taxon>Polyneoptera</taxon>
        <taxon>Dictyoptera</taxon>
        <taxon>Blattodea</taxon>
        <taxon>Blattoidea</taxon>
        <taxon>Blattidae</taxon>
        <taxon>Blattinae</taxon>
        <taxon>Periplaneta</taxon>
    </lineage>
</organism>
<evidence type="ECO:0000313" key="4">
    <source>
        <dbReference type="Proteomes" id="UP001148838"/>
    </source>
</evidence>
<evidence type="ECO:0000256" key="2">
    <source>
        <dbReference type="ARBA" id="ARBA00022946"/>
    </source>
</evidence>
<name>A0ABQ8TIX8_PERAM</name>
<evidence type="ECO:0000256" key="1">
    <source>
        <dbReference type="ARBA" id="ARBA00007692"/>
    </source>
</evidence>
<keyword evidence="2" id="KW-0809">Transit peptide</keyword>
<protein>
    <recommendedName>
        <fullName evidence="5">Transcription termination factor 4, mitochondrial</fullName>
    </recommendedName>
</protein>
<comment type="similarity">
    <text evidence="1">Belongs to the mTERF family.</text>
</comment>
<dbReference type="InterPro" id="IPR038538">
    <property type="entry name" value="MTERF_sf"/>
</dbReference>
<evidence type="ECO:0000313" key="3">
    <source>
        <dbReference type="EMBL" id="KAJ4446091.1"/>
    </source>
</evidence>
<dbReference type="EMBL" id="JAJSOF020000009">
    <property type="protein sequence ID" value="KAJ4446091.1"/>
    <property type="molecule type" value="Genomic_DNA"/>
</dbReference>
<sequence length="328" mass="37679">MQGIKKAYVILGLRRCSLFQNRTGHSNFNFLVKDHSTIDILNCRYCTAVLNASTSGDNRFQNPKIASLLEVTVKEGIKPDDLLSAIETSPELMTKSPLQWENCFKELKYHGFTTKDSLQMLIHYPQLLNIVEKGELNSSMEVWLNCQLGFENVLNLLVECPHFLSVRGRELSRRIPLLQSLAKSRGKNVTKLLQNCPSLLFQNWKDVEAKLAYVEDVMKIDTKKENITKCYMFNRSLDEIKTRHVFLQRAGIYITPGRIKKTRKEQAQQPWSNNPRLSQITDTSDVKFISEVANSLTVEELEVFREMYSEQLDEENVSGSDDDSSDDE</sequence>
<dbReference type="Gene3D" id="1.25.70.10">
    <property type="entry name" value="Transcription termination factor 3, mitochondrial"/>
    <property type="match status" value="1"/>
</dbReference>
<accession>A0ABQ8TIX8</accession>
<keyword evidence="4" id="KW-1185">Reference proteome</keyword>
<dbReference type="Proteomes" id="UP001148838">
    <property type="component" value="Unassembled WGS sequence"/>
</dbReference>
<dbReference type="Pfam" id="PF02536">
    <property type="entry name" value="mTERF"/>
    <property type="match status" value="1"/>
</dbReference>
<dbReference type="InterPro" id="IPR003690">
    <property type="entry name" value="MTERF"/>
</dbReference>